<evidence type="ECO:0000313" key="2">
    <source>
        <dbReference type="Proteomes" id="UP001148662"/>
    </source>
</evidence>
<reference evidence="1" key="1">
    <citation type="submission" date="2022-07" db="EMBL/GenBank/DDBJ databases">
        <title>Genome Sequence of Phlebia brevispora.</title>
        <authorList>
            <person name="Buettner E."/>
        </authorList>
    </citation>
    <scope>NUCLEOTIDE SEQUENCE</scope>
    <source>
        <strain evidence="1">MPL23</strain>
    </source>
</reference>
<dbReference type="Proteomes" id="UP001148662">
    <property type="component" value="Unassembled WGS sequence"/>
</dbReference>
<proteinExistence type="predicted"/>
<name>A0ACC1T5V3_9APHY</name>
<gene>
    <name evidence="1" type="ORF">NM688_g3462</name>
</gene>
<accession>A0ACC1T5V3</accession>
<protein>
    <submittedName>
        <fullName evidence="1">Uncharacterized protein</fullName>
    </submittedName>
</protein>
<evidence type="ECO:0000313" key="1">
    <source>
        <dbReference type="EMBL" id="KAJ3553728.1"/>
    </source>
</evidence>
<keyword evidence="2" id="KW-1185">Reference proteome</keyword>
<organism evidence="1 2">
    <name type="scientific">Phlebia brevispora</name>
    <dbReference type="NCBI Taxonomy" id="194682"/>
    <lineage>
        <taxon>Eukaryota</taxon>
        <taxon>Fungi</taxon>
        <taxon>Dikarya</taxon>
        <taxon>Basidiomycota</taxon>
        <taxon>Agaricomycotina</taxon>
        <taxon>Agaricomycetes</taxon>
        <taxon>Polyporales</taxon>
        <taxon>Meruliaceae</taxon>
        <taxon>Phlebia</taxon>
    </lineage>
</organism>
<sequence length="995" mass="112258">MPPAGIPAKRQLPSKEVTLFKELLNHYETRQLKKGLKTADQILKKFPEHGETLCMKGLVLTHLGRREEGLELVKKGIRLDLTSHICWHVFGLIQKGEKNYEEALKSYTQALRFDKENLNILRDAAHLQAQLRQYEGLLETRHTLLRLRPNLRQNWVSLAVAYHLNGNLVEAKKVLEHYEDTLKNIPDYDVEHSETLLYHIRVLEELGEFTNALTLLDTNAKSRAIIDRVAIMEYRARLLTKSKQEEDAEHAWQALIQQNADSYDYYKGFFANRGIDMNAITDDNRGDVLKSLGDFATQHPRAAAPRRLALGIANGDTFKELVKPYLVNALEKGIPSLFADIKSLYKDPHKLSVIESVVEEQRTIHGATNPKSETEEPTTYLWTLYFLSQHYSYISQHTRALELLSEALTHTPTLPELYMLKARILKRVGDPYGAARCMDEARILDLQDRFLNTKCGKYRLRAGMEQEAQDVLGLFTKKDAPSPGSDLEDMQSIQYLIEDGDCHRRNGSLALALKRYAAIQKVFNEVEDDQYDFHGYSMRKFTLSVYMDMVNWEDHLRSQPIYIRAAIAASQASGGLGADSMTQEEKKAIKKAKRAAHKEEVKKVHPNPTQNHTNEDKGLEPAPPKDEDPDGTKLLQASGGLEKAAKFLNPLTTLAKDNIDVWIAIYDVAVRRSKYLQAAQALNRAKSLDAVHPALHARLVHFRTIVSKLPQQPPAPIGPVLKETVSKLLPDEVALATFNSQYLQQHSGSSNAILASARVLKILGSPMEEIDSAVFTLLNPEVDLNVKTAQEAISFLQEVNSAKADEFRQACDKKFELATLFKDDEEIATLKKTAFAPPPEPPELNGTDDVEITSSYVPADLLGNNREQAPGVVLHNVKTVKPIAANVRKMVNIPKTRRTYCKGKTCKKHTPHKVTQYKKGKDSLAAQGKRRYDRKQSGYGGQTKPVFHKKAKTTKKVVLRLECTVCKYKMQLSLKRCKHFELGGEKKTKGAALQF</sequence>
<comment type="caution">
    <text evidence="1">The sequence shown here is derived from an EMBL/GenBank/DDBJ whole genome shotgun (WGS) entry which is preliminary data.</text>
</comment>
<dbReference type="EMBL" id="JANHOG010000506">
    <property type="protein sequence ID" value="KAJ3553728.1"/>
    <property type="molecule type" value="Genomic_DNA"/>
</dbReference>